<dbReference type="Proteomes" id="UP001163046">
    <property type="component" value="Unassembled WGS sequence"/>
</dbReference>
<evidence type="ECO:0000313" key="2">
    <source>
        <dbReference type="EMBL" id="KAJ7333684.1"/>
    </source>
</evidence>
<keyword evidence="3" id="KW-1185">Reference proteome</keyword>
<organism evidence="2 3">
    <name type="scientific">Desmophyllum pertusum</name>
    <dbReference type="NCBI Taxonomy" id="174260"/>
    <lineage>
        <taxon>Eukaryota</taxon>
        <taxon>Metazoa</taxon>
        <taxon>Cnidaria</taxon>
        <taxon>Anthozoa</taxon>
        <taxon>Hexacorallia</taxon>
        <taxon>Scleractinia</taxon>
        <taxon>Caryophylliina</taxon>
        <taxon>Caryophylliidae</taxon>
        <taxon>Desmophyllum</taxon>
    </lineage>
</organism>
<feature type="region of interest" description="Disordered" evidence="1">
    <location>
        <begin position="87"/>
        <end position="125"/>
    </location>
</feature>
<sequence length="199" mass="21580">MVMTLAKKGNVLYESCEYDFSKATSTNRQGTKHNVFEKRKGKFQLGPRGVTPSTSHVKRSVSDVVVRLDKGEAKTVLKTLHQDEYYSKTRSTTKDNSKDRSRQHSHDSCKNSANTTPASVPNAGVVNVKPSCPPAVSHMPNIAVETAGQSMIMSQKTGPGGTGTLSLSIQSANPDHPSNIQCTHIEIDTIRAVDKNLEG</sequence>
<dbReference type="AlphaFoldDB" id="A0A9X0CF21"/>
<proteinExistence type="predicted"/>
<evidence type="ECO:0000313" key="3">
    <source>
        <dbReference type="Proteomes" id="UP001163046"/>
    </source>
</evidence>
<evidence type="ECO:0000256" key="1">
    <source>
        <dbReference type="SAM" id="MobiDB-lite"/>
    </source>
</evidence>
<gene>
    <name evidence="2" type="ORF">OS493_015766</name>
</gene>
<protein>
    <submittedName>
        <fullName evidence="2">Uncharacterized protein</fullName>
    </submittedName>
</protein>
<name>A0A9X0CF21_9CNID</name>
<reference evidence="2" key="1">
    <citation type="submission" date="2023-01" db="EMBL/GenBank/DDBJ databases">
        <title>Genome assembly of the deep-sea coral Lophelia pertusa.</title>
        <authorList>
            <person name="Herrera S."/>
            <person name="Cordes E."/>
        </authorList>
    </citation>
    <scope>NUCLEOTIDE SEQUENCE</scope>
    <source>
        <strain evidence="2">USNM1676648</strain>
        <tissue evidence="2">Polyp</tissue>
    </source>
</reference>
<feature type="compositionally biased region" description="Basic and acidic residues" evidence="1">
    <location>
        <begin position="87"/>
        <end position="109"/>
    </location>
</feature>
<comment type="caution">
    <text evidence="2">The sequence shown here is derived from an EMBL/GenBank/DDBJ whole genome shotgun (WGS) entry which is preliminary data.</text>
</comment>
<accession>A0A9X0CF21</accession>
<dbReference type="EMBL" id="MU827785">
    <property type="protein sequence ID" value="KAJ7333684.1"/>
    <property type="molecule type" value="Genomic_DNA"/>
</dbReference>
<feature type="compositionally biased region" description="Polar residues" evidence="1">
    <location>
        <begin position="110"/>
        <end position="119"/>
    </location>
</feature>